<organism evidence="1 2">
    <name type="scientific">Postia placenta MAD-698-R-SB12</name>
    <dbReference type="NCBI Taxonomy" id="670580"/>
    <lineage>
        <taxon>Eukaryota</taxon>
        <taxon>Fungi</taxon>
        <taxon>Dikarya</taxon>
        <taxon>Basidiomycota</taxon>
        <taxon>Agaricomycotina</taxon>
        <taxon>Agaricomycetes</taxon>
        <taxon>Polyporales</taxon>
        <taxon>Adustoporiaceae</taxon>
        <taxon>Rhodonia</taxon>
    </lineage>
</organism>
<evidence type="ECO:0000313" key="1">
    <source>
        <dbReference type="EMBL" id="OSX68065.1"/>
    </source>
</evidence>
<name>A0A1X6NHG9_9APHY</name>
<evidence type="ECO:0000313" key="2">
    <source>
        <dbReference type="Proteomes" id="UP000194127"/>
    </source>
</evidence>
<keyword evidence="2" id="KW-1185">Reference proteome</keyword>
<protein>
    <submittedName>
        <fullName evidence="1">Uncharacterized protein</fullName>
    </submittedName>
</protein>
<dbReference type="RefSeq" id="XP_024344859.1">
    <property type="nucleotide sequence ID" value="XM_024481801.1"/>
</dbReference>
<dbReference type="AlphaFoldDB" id="A0A1X6NHG9"/>
<proteinExistence type="predicted"/>
<accession>A0A1X6NHG9</accession>
<dbReference type="EMBL" id="KZ110591">
    <property type="protein sequence ID" value="OSX68065.1"/>
    <property type="molecule type" value="Genomic_DNA"/>
</dbReference>
<dbReference type="OrthoDB" id="2755432at2759"/>
<reference evidence="1 2" key="1">
    <citation type="submission" date="2017-04" db="EMBL/GenBank/DDBJ databases">
        <title>Genome Sequence of the Model Brown-Rot Fungus Postia placenta SB12.</title>
        <authorList>
            <consortium name="DOE Joint Genome Institute"/>
            <person name="Gaskell J."/>
            <person name="Kersten P."/>
            <person name="Larrondo L.F."/>
            <person name="Canessa P."/>
            <person name="Martinez D."/>
            <person name="Hibbett D."/>
            <person name="Schmoll M."/>
            <person name="Kubicek C.P."/>
            <person name="Martinez A.T."/>
            <person name="Yadav J."/>
            <person name="Master E."/>
            <person name="Magnuson J.K."/>
            <person name="James T."/>
            <person name="Yaver D."/>
            <person name="Berka R."/>
            <person name="Labutti K."/>
            <person name="Lipzen A."/>
            <person name="Aerts A."/>
            <person name="Barry K."/>
            <person name="Henrissat B."/>
            <person name="Blanchette R."/>
            <person name="Grigoriev I."/>
            <person name="Cullen D."/>
        </authorList>
    </citation>
    <scope>NUCLEOTIDE SEQUENCE [LARGE SCALE GENOMIC DNA]</scope>
    <source>
        <strain evidence="1 2">MAD-698-R-SB12</strain>
    </source>
</reference>
<dbReference type="GeneID" id="36326751"/>
<gene>
    <name evidence="1" type="ORF">POSPLADRAFT_1064415</name>
</gene>
<sequence length="374" mass="42211">MPLEEVQLFAPNDRSIPKLLKSRIGKWRDTTPSQFQQYGPINKYLGLKFNRDEHMIKPQALIRTPIEEADDALLLNWGEEDDDPLPPDDDERERLLDLRCELQEGNITTDSTRKGFVYKSNTAGQKVYPDFVVCEYTDGEHDPVPSQVHERENVSKDKVRLVMEIATLPKGLTEMGLDRLRDKTLEQLQEYMRRVDDGARWVPGKAMGVALVGTEVAFLVPRKVKGEYQWKLDGNRWYSLFDDKFRTMITRAARGRSSAAQLQLCAAGDRGTEDGTKSFKAAESEIAKPPERLDPSYSERAGMCSARVGDARANGVVSGSSTETWAKRCQGQVRYAAQARRQFAARRPTAYVCADDTRAETNFNNVALRGGLIQ</sequence>
<dbReference type="Proteomes" id="UP000194127">
    <property type="component" value="Unassembled WGS sequence"/>
</dbReference>